<sequence>MSCPMLSSTHSIFRGLQKTLKGKLTALQIVEGLTKYDQSPFYIWAALPDPRFNYKKL</sequence>
<protein>
    <submittedName>
        <fullName evidence="1">Uncharacterized protein</fullName>
    </submittedName>
</protein>
<accession>A0AAD6ZFD6</accession>
<keyword evidence="2" id="KW-1185">Reference proteome</keyword>
<evidence type="ECO:0000313" key="2">
    <source>
        <dbReference type="Proteomes" id="UP001218218"/>
    </source>
</evidence>
<proteinExistence type="predicted"/>
<name>A0AAD6ZFD6_9AGAR</name>
<dbReference type="Proteomes" id="UP001218218">
    <property type="component" value="Unassembled WGS sequence"/>
</dbReference>
<evidence type="ECO:0000313" key="1">
    <source>
        <dbReference type="EMBL" id="KAJ7319256.1"/>
    </source>
</evidence>
<dbReference type="EMBL" id="JARIHO010000054">
    <property type="protein sequence ID" value="KAJ7319256.1"/>
    <property type="molecule type" value="Genomic_DNA"/>
</dbReference>
<dbReference type="AlphaFoldDB" id="A0AAD6ZFD6"/>
<organism evidence="1 2">
    <name type="scientific">Mycena albidolilacea</name>
    <dbReference type="NCBI Taxonomy" id="1033008"/>
    <lineage>
        <taxon>Eukaryota</taxon>
        <taxon>Fungi</taxon>
        <taxon>Dikarya</taxon>
        <taxon>Basidiomycota</taxon>
        <taxon>Agaricomycotina</taxon>
        <taxon>Agaricomycetes</taxon>
        <taxon>Agaricomycetidae</taxon>
        <taxon>Agaricales</taxon>
        <taxon>Marasmiineae</taxon>
        <taxon>Mycenaceae</taxon>
        <taxon>Mycena</taxon>
    </lineage>
</organism>
<reference evidence="1" key="1">
    <citation type="submission" date="2023-03" db="EMBL/GenBank/DDBJ databases">
        <title>Massive genome expansion in bonnet fungi (Mycena s.s.) driven by repeated elements and novel gene families across ecological guilds.</title>
        <authorList>
            <consortium name="Lawrence Berkeley National Laboratory"/>
            <person name="Harder C.B."/>
            <person name="Miyauchi S."/>
            <person name="Viragh M."/>
            <person name="Kuo A."/>
            <person name="Thoen E."/>
            <person name="Andreopoulos B."/>
            <person name="Lu D."/>
            <person name="Skrede I."/>
            <person name="Drula E."/>
            <person name="Henrissat B."/>
            <person name="Morin E."/>
            <person name="Kohler A."/>
            <person name="Barry K."/>
            <person name="LaButti K."/>
            <person name="Morin E."/>
            <person name="Salamov A."/>
            <person name="Lipzen A."/>
            <person name="Mereny Z."/>
            <person name="Hegedus B."/>
            <person name="Baldrian P."/>
            <person name="Stursova M."/>
            <person name="Weitz H."/>
            <person name="Taylor A."/>
            <person name="Grigoriev I.V."/>
            <person name="Nagy L.G."/>
            <person name="Martin F."/>
            <person name="Kauserud H."/>
        </authorList>
    </citation>
    <scope>NUCLEOTIDE SEQUENCE</scope>
    <source>
        <strain evidence="1">CBHHK002</strain>
    </source>
</reference>
<comment type="caution">
    <text evidence="1">The sequence shown here is derived from an EMBL/GenBank/DDBJ whole genome shotgun (WGS) entry which is preliminary data.</text>
</comment>
<gene>
    <name evidence="1" type="ORF">DFH08DRAFT_970656</name>
</gene>